<organism evidence="1 2">
    <name type="scientific">Holotrichia oblita</name>
    <name type="common">Chafer beetle</name>
    <dbReference type="NCBI Taxonomy" id="644536"/>
    <lineage>
        <taxon>Eukaryota</taxon>
        <taxon>Metazoa</taxon>
        <taxon>Ecdysozoa</taxon>
        <taxon>Arthropoda</taxon>
        <taxon>Hexapoda</taxon>
        <taxon>Insecta</taxon>
        <taxon>Pterygota</taxon>
        <taxon>Neoptera</taxon>
        <taxon>Endopterygota</taxon>
        <taxon>Coleoptera</taxon>
        <taxon>Polyphaga</taxon>
        <taxon>Scarabaeiformia</taxon>
        <taxon>Scarabaeidae</taxon>
        <taxon>Melolonthinae</taxon>
        <taxon>Holotrichia</taxon>
    </lineage>
</organism>
<accession>A0ACB9TGT5</accession>
<evidence type="ECO:0000313" key="1">
    <source>
        <dbReference type="EMBL" id="KAI4465999.1"/>
    </source>
</evidence>
<gene>
    <name evidence="1" type="ORF">MML48_3g00015418</name>
</gene>
<name>A0ACB9TGT5_HOLOL</name>
<proteinExistence type="predicted"/>
<dbReference type="EMBL" id="CM043017">
    <property type="protein sequence ID" value="KAI4465999.1"/>
    <property type="molecule type" value="Genomic_DNA"/>
</dbReference>
<evidence type="ECO:0000313" key="2">
    <source>
        <dbReference type="Proteomes" id="UP001056778"/>
    </source>
</evidence>
<protein>
    <submittedName>
        <fullName evidence="1">Chitin deacetylase-like 9 isoform a</fullName>
    </submittedName>
</protein>
<dbReference type="Proteomes" id="UP001056778">
    <property type="component" value="Chromosome 3"/>
</dbReference>
<sequence>MKLFLSVTALLAFVALATSQGCEQEVNCMAASGCRCASTQSPVPNNPQLVVISINDAISELAYDNYYAPLFDGRLNPDFYPVSATFFVPHEYTDYSKVNALYRNGHEIAIHSITKNPLTEYWLEASVDTLVQEFDGQRQIISRFANIPVEDITGARVPNMALAGDNLFNALNSVGIEYDATLNVMNGFNYFPFTLDFVNQVNCASGICPEAAHPGIWVTPIINLMGDGVECNNLQACRVEGTAAQIADWLMREFNAVYEDNRAPLNLVISSAWFMGTANTFEGLTMFLDNLQAMNDVYIVSNRKAVEWMKNPSGFTSDTGDNNTPCTARSCALPKDDETRYMVSCVACPSVFPWLGNPLGTN</sequence>
<comment type="caution">
    <text evidence="1">The sequence shown here is derived from an EMBL/GenBank/DDBJ whole genome shotgun (WGS) entry which is preliminary data.</text>
</comment>
<reference evidence="1" key="1">
    <citation type="submission" date="2022-04" db="EMBL/GenBank/DDBJ databases">
        <title>Chromosome-scale genome assembly of Holotrichia oblita Faldermann.</title>
        <authorList>
            <person name="Rongchong L."/>
        </authorList>
    </citation>
    <scope>NUCLEOTIDE SEQUENCE</scope>
    <source>
        <strain evidence="1">81SQS9</strain>
    </source>
</reference>
<keyword evidence="2" id="KW-1185">Reference proteome</keyword>